<feature type="transmembrane region" description="Helical" evidence="10">
    <location>
        <begin position="23"/>
        <end position="43"/>
    </location>
</feature>
<dbReference type="RefSeq" id="WP_140194708.1">
    <property type="nucleotide sequence ID" value="NZ_CP065915.1"/>
</dbReference>
<dbReference type="AlphaFoldDB" id="A0A5C5GKA6"/>
<keyword evidence="7 10" id="KW-0283">Flagellar rotation</keyword>
<dbReference type="InterPro" id="IPR005503">
    <property type="entry name" value="FliL"/>
</dbReference>
<dbReference type="OrthoDB" id="7619358at2"/>
<protein>
    <recommendedName>
        <fullName evidence="10">Flagellar protein FliL</fullName>
    </recommendedName>
</protein>
<evidence type="ECO:0000313" key="11">
    <source>
        <dbReference type="EMBL" id="TNY33886.1"/>
    </source>
</evidence>
<dbReference type="GO" id="GO:0005886">
    <property type="term" value="C:plasma membrane"/>
    <property type="evidence" value="ECO:0007669"/>
    <property type="project" value="UniProtKB-SubCell"/>
</dbReference>
<dbReference type="GO" id="GO:0006935">
    <property type="term" value="P:chemotaxis"/>
    <property type="evidence" value="ECO:0007669"/>
    <property type="project" value="UniProtKB-KW"/>
</dbReference>
<dbReference type="GO" id="GO:0071973">
    <property type="term" value="P:bacterial-type flagellum-dependent cell motility"/>
    <property type="evidence" value="ECO:0007669"/>
    <property type="project" value="InterPro"/>
</dbReference>
<keyword evidence="6 10" id="KW-0812">Transmembrane</keyword>
<comment type="function">
    <text evidence="1 10">Controls the rotational direction of flagella during chemotaxis.</text>
</comment>
<gene>
    <name evidence="11" type="ORF">FHY64_11665</name>
</gene>
<evidence type="ECO:0000256" key="4">
    <source>
        <dbReference type="ARBA" id="ARBA00022475"/>
    </source>
</evidence>
<organism evidence="11 12">
    <name type="scientific">Pelagovum pacificum</name>
    <dbReference type="NCBI Taxonomy" id="2588711"/>
    <lineage>
        <taxon>Bacteria</taxon>
        <taxon>Pseudomonadati</taxon>
        <taxon>Pseudomonadota</taxon>
        <taxon>Alphaproteobacteria</taxon>
        <taxon>Rhodobacterales</taxon>
        <taxon>Paracoccaceae</taxon>
        <taxon>Pelagovum</taxon>
    </lineage>
</organism>
<keyword evidence="11" id="KW-0969">Cilium</keyword>
<evidence type="ECO:0000256" key="1">
    <source>
        <dbReference type="ARBA" id="ARBA00002254"/>
    </source>
</evidence>
<proteinExistence type="inferred from homology"/>
<evidence type="ECO:0000256" key="3">
    <source>
        <dbReference type="ARBA" id="ARBA00008281"/>
    </source>
</evidence>
<evidence type="ECO:0000256" key="8">
    <source>
        <dbReference type="ARBA" id="ARBA00022989"/>
    </source>
</evidence>
<evidence type="ECO:0000256" key="5">
    <source>
        <dbReference type="ARBA" id="ARBA00022500"/>
    </source>
</evidence>
<dbReference type="Pfam" id="PF03748">
    <property type="entry name" value="FliL"/>
    <property type="match status" value="1"/>
</dbReference>
<dbReference type="Proteomes" id="UP000314011">
    <property type="component" value="Unassembled WGS sequence"/>
</dbReference>
<keyword evidence="11" id="KW-0966">Cell projection</keyword>
<evidence type="ECO:0000256" key="7">
    <source>
        <dbReference type="ARBA" id="ARBA00022779"/>
    </source>
</evidence>
<evidence type="ECO:0000256" key="6">
    <source>
        <dbReference type="ARBA" id="ARBA00022692"/>
    </source>
</evidence>
<comment type="caution">
    <text evidence="11">The sequence shown here is derived from an EMBL/GenBank/DDBJ whole genome shotgun (WGS) entry which is preliminary data.</text>
</comment>
<keyword evidence="8 10" id="KW-1133">Transmembrane helix</keyword>
<comment type="similarity">
    <text evidence="3 10">Belongs to the FliL family.</text>
</comment>
<comment type="subcellular location">
    <subcellularLocation>
        <location evidence="10">Cell inner membrane</location>
    </subcellularLocation>
    <subcellularLocation>
        <location evidence="2">Cell membrane</location>
        <topology evidence="2">Single-pass membrane protein</topology>
    </subcellularLocation>
</comment>
<dbReference type="GO" id="GO:0009425">
    <property type="term" value="C:bacterial-type flagellum basal body"/>
    <property type="evidence" value="ECO:0007669"/>
    <property type="project" value="InterPro"/>
</dbReference>
<evidence type="ECO:0000313" key="12">
    <source>
        <dbReference type="Proteomes" id="UP000314011"/>
    </source>
</evidence>
<keyword evidence="10" id="KW-0997">Cell inner membrane</keyword>
<dbReference type="EMBL" id="VFFF01000001">
    <property type="protein sequence ID" value="TNY33886.1"/>
    <property type="molecule type" value="Genomic_DNA"/>
</dbReference>
<sequence>MTDATVDPGEAGDDPKPAKKSKLPLILGIVLALAGGGGGFFVVSSGMLGGSAEGGHDAPPPPDPLDPVAFVPLDPIVIGLPDGAGHLRFTAQLEVPPDMAGDVESIKPRIVDVLNDYLRAVDIAEFEDRTSLLRLRAQMMHRIRIVAGPGRVNDLLIMEMVVN</sequence>
<keyword evidence="11" id="KW-0282">Flagellum</keyword>
<keyword evidence="9 10" id="KW-0472">Membrane</keyword>
<evidence type="ECO:0000256" key="9">
    <source>
        <dbReference type="ARBA" id="ARBA00023136"/>
    </source>
</evidence>
<keyword evidence="12" id="KW-1185">Reference proteome</keyword>
<reference evidence="11 12" key="1">
    <citation type="submission" date="2019-06" db="EMBL/GenBank/DDBJ databases">
        <title>Genome of new Rhodobacteraceae sp. SM1903.</title>
        <authorList>
            <person name="Ren X."/>
        </authorList>
    </citation>
    <scope>NUCLEOTIDE SEQUENCE [LARGE SCALE GENOMIC DNA]</scope>
    <source>
        <strain evidence="11 12">SM1903</strain>
    </source>
</reference>
<keyword evidence="5 10" id="KW-0145">Chemotaxis</keyword>
<evidence type="ECO:0000256" key="10">
    <source>
        <dbReference type="RuleBase" id="RU364125"/>
    </source>
</evidence>
<name>A0A5C5GKA6_9RHOB</name>
<evidence type="ECO:0000256" key="2">
    <source>
        <dbReference type="ARBA" id="ARBA00004162"/>
    </source>
</evidence>
<keyword evidence="4" id="KW-1003">Cell membrane</keyword>
<accession>A0A5C5GKA6</accession>